<dbReference type="AlphaFoldDB" id="A0A628V7P1"/>
<name>A0A628V7P1_SALER</name>
<accession>A0A628V7P1</accession>
<organism evidence="1">
    <name type="scientific">Salmonella enterica</name>
    <name type="common">Salmonella choleraesuis</name>
    <dbReference type="NCBI Taxonomy" id="28901"/>
    <lineage>
        <taxon>Bacteria</taxon>
        <taxon>Pseudomonadati</taxon>
        <taxon>Pseudomonadota</taxon>
        <taxon>Gammaproteobacteria</taxon>
        <taxon>Enterobacterales</taxon>
        <taxon>Enterobacteriaceae</taxon>
        <taxon>Salmonella</taxon>
    </lineage>
</organism>
<proteinExistence type="predicted"/>
<gene>
    <name evidence="1" type="ORF">GB848_21445</name>
</gene>
<protein>
    <submittedName>
        <fullName evidence="1">Uncharacterized protein</fullName>
    </submittedName>
</protein>
<dbReference type="EMBL" id="AAMBER010000022">
    <property type="protein sequence ID" value="EDF5515499.1"/>
    <property type="molecule type" value="Genomic_DNA"/>
</dbReference>
<sequence length="100" mass="11028">MISGCLKRLYEGIAGSLAIPFSPGVVLKAGKGIMNRLNVTINITALSERGLKTLARIIDRAHYHVACSQEANAHYGFRFTRTDTCMYFIRGALEAIVRKV</sequence>
<reference evidence="1" key="1">
    <citation type="submission" date="2019-10" db="EMBL/GenBank/DDBJ databases">
        <authorList>
            <consortium name="PulseNet: The National Subtyping Network for Foodborne Disease Surveillance"/>
            <person name="Tarr C.L."/>
            <person name="Trees E."/>
            <person name="Katz L.S."/>
            <person name="Carleton-Romer H.A."/>
            <person name="Stroika S."/>
            <person name="Kucerova Z."/>
            <person name="Roache K.F."/>
            <person name="Sabol A.L."/>
            <person name="Besser J."/>
            <person name="Gerner-Smidt P."/>
        </authorList>
    </citation>
    <scope>NUCLEOTIDE SEQUENCE</scope>
    <source>
        <strain evidence="1">PNUSAS102632</strain>
    </source>
</reference>
<comment type="caution">
    <text evidence="1">The sequence shown here is derived from an EMBL/GenBank/DDBJ whole genome shotgun (WGS) entry which is preliminary data.</text>
</comment>
<evidence type="ECO:0000313" key="1">
    <source>
        <dbReference type="EMBL" id="EDF5515499.1"/>
    </source>
</evidence>